<dbReference type="AlphaFoldDB" id="A0A2A7MMI7"/>
<feature type="transmembrane region" description="Helical" evidence="1">
    <location>
        <begin position="201"/>
        <end position="233"/>
    </location>
</feature>
<comment type="caution">
    <text evidence="2">The sequence shown here is derived from an EMBL/GenBank/DDBJ whole genome shotgun (WGS) entry which is preliminary data.</text>
</comment>
<feature type="transmembrane region" description="Helical" evidence="1">
    <location>
        <begin position="113"/>
        <end position="133"/>
    </location>
</feature>
<feature type="transmembrane region" description="Helical" evidence="1">
    <location>
        <begin position="402"/>
        <end position="421"/>
    </location>
</feature>
<dbReference type="OrthoDB" id="129479at2"/>
<dbReference type="RefSeq" id="WP_058296864.1">
    <property type="nucleotide sequence ID" value="NZ_CAMRXB010000044.1"/>
</dbReference>
<feature type="transmembrane region" description="Helical" evidence="1">
    <location>
        <begin position="245"/>
        <end position="262"/>
    </location>
</feature>
<keyword evidence="1" id="KW-1133">Transmembrane helix</keyword>
<protein>
    <recommendedName>
        <fullName evidence="4">Transmembrane protein</fullName>
    </recommendedName>
</protein>
<evidence type="ECO:0000313" key="2">
    <source>
        <dbReference type="EMBL" id="PEG32723.1"/>
    </source>
</evidence>
<evidence type="ECO:0008006" key="4">
    <source>
        <dbReference type="Google" id="ProtNLM"/>
    </source>
</evidence>
<name>A0A2A7MMI7_9CLOT</name>
<feature type="transmembrane region" description="Helical" evidence="1">
    <location>
        <begin position="7"/>
        <end position="28"/>
    </location>
</feature>
<dbReference type="Proteomes" id="UP000220840">
    <property type="component" value="Unassembled WGS sequence"/>
</dbReference>
<dbReference type="STRING" id="137838.GCA_001458595_04264"/>
<feature type="transmembrane region" description="Helical" evidence="1">
    <location>
        <begin position="464"/>
        <end position="486"/>
    </location>
</feature>
<dbReference type="EMBL" id="PDCJ01000001">
    <property type="protein sequence ID" value="PEG32723.1"/>
    <property type="molecule type" value="Genomic_DNA"/>
</dbReference>
<sequence length="500" mass="57584">MKISKNYIKSISLCFIILAILIFTWILFVNPKLGVADQGDFDRVMNAVGLSLLDSDTNNPDFVRFYKYIITEYKINSVNNIFTTIIGTSMGALITLICFICKLFGQYIFKTEYLAIAYFLIYLSAFLIILKAINIKSTIKYIITAAFTLFIFFDGNYLVWFNSLYGEPMMISTLILFIASILYYSYYKYSLKREDKLFSKIVYIFVCALLFIGSKLQVTMCLPFIVLLIGKIVLDNKKLLSKSNLLITIFLFICLIAYPIAINMSSGSLSKDTQYNSVFYGVLNGSDTPEQDLIDMGLNPDMAVEAGKHSYLPADQYVKYVPRTEITEKEFYSKMSNGKLAKFYLTHPKRLIEGMQYTASKAFYTSTDLGKASQSYSEKEITKFSRFTGWSYIRENLLPKKLWFIISIYLIMFIYSVTTYIRNKFNPDKRIKSLLLLTLIFISGLQFPMPFVGNGQADTGKQLYLFNFIFDIFFILILLCIIFKAIDYIKNKISKKQTTL</sequence>
<keyword evidence="1" id="KW-0472">Membrane</keyword>
<feature type="transmembrane region" description="Helical" evidence="1">
    <location>
        <begin position="433"/>
        <end position="452"/>
    </location>
</feature>
<evidence type="ECO:0000313" key="3">
    <source>
        <dbReference type="Proteomes" id="UP000220840"/>
    </source>
</evidence>
<feature type="transmembrane region" description="Helical" evidence="1">
    <location>
        <begin position="81"/>
        <end position="101"/>
    </location>
</feature>
<feature type="transmembrane region" description="Helical" evidence="1">
    <location>
        <begin position="171"/>
        <end position="189"/>
    </location>
</feature>
<keyword evidence="3" id="KW-1185">Reference proteome</keyword>
<reference evidence="2 3" key="1">
    <citation type="submission" date="2017-10" db="EMBL/GenBank/DDBJ databases">
        <title>Effective Description of Clostridium neonatale sp. nov. linked to necrotizing enterocolitis in neonates and a clarification of species assignable to the genus Clostridium (Prazmowski 1880) emend. Lawson and Rainey 2016.</title>
        <authorList>
            <person name="Bernard K."/>
            <person name="Burdz T."/>
            <person name="Wiebe D."/>
            <person name="Balcewich B."/>
            <person name="Alfa M."/>
            <person name="Bernier A.-M."/>
        </authorList>
    </citation>
    <scope>NUCLEOTIDE SEQUENCE [LARGE SCALE GENOMIC DNA]</scope>
    <source>
        <strain evidence="2 3">LCDC99A005</strain>
    </source>
</reference>
<organism evidence="2 3">
    <name type="scientific">Clostridium neonatale</name>
    <dbReference type="NCBI Taxonomy" id="137838"/>
    <lineage>
        <taxon>Bacteria</taxon>
        <taxon>Bacillati</taxon>
        <taxon>Bacillota</taxon>
        <taxon>Clostridia</taxon>
        <taxon>Eubacteriales</taxon>
        <taxon>Clostridiaceae</taxon>
        <taxon>Clostridium</taxon>
    </lineage>
</organism>
<evidence type="ECO:0000256" key="1">
    <source>
        <dbReference type="SAM" id="Phobius"/>
    </source>
</evidence>
<gene>
    <name evidence="2" type="ORF">CQ394_13840</name>
</gene>
<accession>A0A2A7MMI7</accession>
<keyword evidence="1" id="KW-0812">Transmembrane</keyword>
<proteinExistence type="predicted"/>
<feature type="transmembrane region" description="Helical" evidence="1">
    <location>
        <begin position="139"/>
        <end position="159"/>
    </location>
</feature>